<dbReference type="InterPro" id="IPR012677">
    <property type="entry name" value="Nucleotide-bd_a/b_plait_sf"/>
</dbReference>
<dbReference type="Proteomes" id="UP000001037">
    <property type="component" value="Chromosome"/>
</dbReference>
<name>G0EDD1_PYRF1</name>
<dbReference type="STRING" id="694429.Pyrfu_0747"/>
<keyword evidence="8" id="KW-1185">Reference proteome</keyword>
<dbReference type="HAMAP" id="MF_00545">
    <property type="entry name" value="Ribosomal_eS24"/>
    <property type="match status" value="1"/>
</dbReference>
<feature type="region of interest" description="Disordered" evidence="6">
    <location>
        <begin position="107"/>
        <end position="130"/>
    </location>
</feature>
<evidence type="ECO:0000256" key="6">
    <source>
        <dbReference type="SAM" id="MobiDB-lite"/>
    </source>
</evidence>
<dbReference type="Gene3D" id="3.30.70.330">
    <property type="match status" value="1"/>
</dbReference>
<evidence type="ECO:0000256" key="3">
    <source>
        <dbReference type="ARBA" id="ARBA00023274"/>
    </source>
</evidence>
<evidence type="ECO:0000256" key="2">
    <source>
        <dbReference type="ARBA" id="ARBA00022980"/>
    </source>
</evidence>
<evidence type="ECO:0000256" key="5">
    <source>
        <dbReference type="RuleBase" id="RU004381"/>
    </source>
</evidence>
<dbReference type="KEGG" id="pfm:Pyrfu_0747"/>
<dbReference type="SUPFAM" id="SSF54189">
    <property type="entry name" value="Ribosomal proteins S24e, L23 and L15e"/>
    <property type="match status" value="1"/>
</dbReference>
<protein>
    <recommendedName>
        <fullName evidence="4">Small ribosomal subunit protein eS24</fullName>
    </recommendedName>
</protein>
<dbReference type="PANTHER" id="PTHR10496">
    <property type="entry name" value="40S RIBOSOMAL PROTEIN S24"/>
    <property type="match status" value="1"/>
</dbReference>
<sequence>MQTMRDKYCEETRGKKLDLNLGEGYEVEVECDWYNKLIRRRELDLLIKHIGKPTPSRLQLRQAVANALNVDLKRVYVRSIQTEYGWGVTHAEVHIYDDPERARSFEPKHIRIRNATPEELEEMQKRGELE</sequence>
<dbReference type="FunCoup" id="G0EDD1">
    <property type="interactions" value="63"/>
</dbReference>
<dbReference type="PROSITE" id="PS00529">
    <property type="entry name" value="RIBOSOMAL_S24E"/>
    <property type="match status" value="1"/>
</dbReference>
<dbReference type="InterPro" id="IPR001976">
    <property type="entry name" value="Ribosomal_eS24"/>
</dbReference>
<proteinExistence type="inferred from homology"/>
<reference evidence="7 8" key="1">
    <citation type="journal article" date="2011" name="Stand. Genomic Sci.">
        <title>Complete genome sequence of the hyperthermophilic chemolithoautotroph Pyrolobus fumarii type strain (1A).</title>
        <authorList>
            <person name="Anderson I."/>
            <person name="Goker M."/>
            <person name="Nolan M."/>
            <person name="Lucas S."/>
            <person name="Hammon N."/>
            <person name="Deshpande S."/>
            <person name="Cheng J.F."/>
            <person name="Tapia R."/>
            <person name="Han C."/>
            <person name="Goodwin L."/>
            <person name="Pitluck S."/>
            <person name="Huntemann M."/>
            <person name="Liolios K."/>
            <person name="Ivanova N."/>
            <person name="Pagani I."/>
            <person name="Mavromatis K."/>
            <person name="Ovchinikova G."/>
            <person name="Pati A."/>
            <person name="Chen A."/>
            <person name="Palaniappan K."/>
            <person name="Land M."/>
            <person name="Hauser L."/>
            <person name="Brambilla E.M."/>
            <person name="Huber H."/>
            <person name="Yasawong M."/>
            <person name="Rohde M."/>
            <person name="Spring S."/>
            <person name="Abt B."/>
            <person name="Sikorski J."/>
            <person name="Wirth R."/>
            <person name="Detter J.C."/>
            <person name="Woyke T."/>
            <person name="Bristow J."/>
            <person name="Eisen J.A."/>
            <person name="Markowitz V."/>
            <person name="Hugenholtz P."/>
            <person name="Kyrpides N.C."/>
            <person name="Klenk H.P."/>
            <person name="Lapidus A."/>
        </authorList>
    </citation>
    <scope>NUCLEOTIDE SEQUENCE [LARGE SCALE GENOMIC DNA]</scope>
    <source>
        <strain evidence="8">DSM 11204 / 1A</strain>
    </source>
</reference>
<comment type="similarity">
    <text evidence="1 4 5">Belongs to the eukaryotic ribosomal protein eS24 family.</text>
</comment>
<dbReference type="InterPro" id="IPR018098">
    <property type="entry name" value="Ribosomal_eS24_CS"/>
</dbReference>
<evidence type="ECO:0000256" key="1">
    <source>
        <dbReference type="ARBA" id="ARBA00009680"/>
    </source>
</evidence>
<dbReference type="GO" id="GO:0003735">
    <property type="term" value="F:structural constituent of ribosome"/>
    <property type="evidence" value="ECO:0007669"/>
    <property type="project" value="InterPro"/>
</dbReference>
<evidence type="ECO:0000313" key="7">
    <source>
        <dbReference type="EMBL" id="AEM38616.1"/>
    </source>
</evidence>
<dbReference type="HOGENOM" id="CLU_107248_3_2_2"/>
<organism evidence="7 8">
    <name type="scientific">Pyrolobus fumarii (strain DSM 11204 / 1A)</name>
    <dbReference type="NCBI Taxonomy" id="694429"/>
    <lineage>
        <taxon>Archaea</taxon>
        <taxon>Thermoproteota</taxon>
        <taxon>Thermoprotei</taxon>
        <taxon>Desulfurococcales</taxon>
        <taxon>Pyrodictiaceae</taxon>
        <taxon>Pyrolobus</taxon>
    </lineage>
</organism>
<dbReference type="GO" id="GO:1990904">
    <property type="term" value="C:ribonucleoprotein complex"/>
    <property type="evidence" value="ECO:0007669"/>
    <property type="project" value="UniProtKB-KW"/>
</dbReference>
<keyword evidence="3 4" id="KW-0687">Ribonucleoprotein</keyword>
<dbReference type="GO" id="GO:0006412">
    <property type="term" value="P:translation"/>
    <property type="evidence" value="ECO:0007669"/>
    <property type="project" value="UniProtKB-UniRule"/>
</dbReference>
<dbReference type="InterPro" id="IPR012678">
    <property type="entry name" value="Ribosomal_uL23/eL15/eS24_sf"/>
</dbReference>
<accession>G0EDD1</accession>
<dbReference type="InParanoid" id="G0EDD1"/>
<dbReference type="eggNOG" id="arCOG04182">
    <property type="taxonomic scope" value="Archaea"/>
</dbReference>
<gene>
    <name evidence="4" type="primary">rps24e</name>
    <name evidence="7" type="ordered locus">Pyrfu_0747</name>
</gene>
<dbReference type="AlphaFoldDB" id="G0EDD1"/>
<dbReference type="EMBL" id="CP002838">
    <property type="protein sequence ID" value="AEM38616.1"/>
    <property type="molecule type" value="Genomic_DNA"/>
</dbReference>
<evidence type="ECO:0000256" key="4">
    <source>
        <dbReference type="HAMAP-Rule" id="MF_00545"/>
    </source>
</evidence>
<evidence type="ECO:0000313" key="8">
    <source>
        <dbReference type="Proteomes" id="UP000001037"/>
    </source>
</evidence>
<keyword evidence="2 4" id="KW-0689">Ribosomal protein</keyword>
<dbReference type="Pfam" id="PF01282">
    <property type="entry name" value="Ribosomal_S24e"/>
    <property type="match status" value="1"/>
</dbReference>
<dbReference type="GO" id="GO:0005840">
    <property type="term" value="C:ribosome"/>
    <property type="evidence" value="ECO:0007669"/>
    <property type="project" value="UniProtKB-KW"/>
</dbReference>